<dbReference type="SMART" id="SM00135">
    <property type="entry name" value="LY"/>
    <property type="match status" value="2"/>
</dbReference>
<feature type="repeat" description="LDL-receptor class B" evidence="7">
    <location>
        <begin position="224"/>
        <end position="266"/>
    </location>
</feature>
<reference evidence="10" key="2">
    <citation type="submission" date="2025-09" db="UniProtKB">
        <authorList>
            <consortium name="Ensembl"/>
        </authorList>
    </citation>
    <scope>IDENTIFICATION</scope>
</reference>
<feature type="signal peptide" evidence="8">
    <location>
        <begin position="1"/>
        <end position="24"/>
    </location>
</feature>
<dbReference type="FunFam" id="2.120.10.30:FF:000241">
    <property type="entry name" value="Low-density lipoprotein receptor-related protein 6"/>
    <property type="match status" value="1"/>
</dbReference>
<dbReference type="InterPro" id="IPR026823">
    <property type="entry name" value="cEGF"/>
</dbReference>
<protein>
    <recommendedName>
        <fullName evidence="9">EGF-like domain-containing protein</fullName>
    </recommendedName>
</protein>
<dbReference type="Gene3D" id="2.120.10.30">
    <property type="entry name" value="TolB, C-terminal domain"/>
    <property type="match status" value="1"/>
</dbReference>
<dbReference type="SUPFAM" id="SSF63825">
    <property type="entry name" value="YWTD domain"/>
    <property type="match status" value="1"/>
</dbReference>
<dbReference type="OMA" id="CANTHGE"/>
<dbReference type="GO" id="GO:0042562">
    <property type="term" value="F:hormone binding"/>
    <property type="evidence" value="ECO:0007669"/>
    <property type="project" value="TreeGrafter"/>
</dbReference>
<dbReference type="GO" id="GO:0006898">
    <property type="term" value="P:receptor-mediated endocytosis"/>
    <property type="evidence" value="ECO:0007669"/>
    <property type="project" value="TreeGrafter"/>
</dbReference>
<keyword evidence="1" id="KW-0245">EGF-like domain</keyword>
<feature type="repeat" description="LDL-receptor class B" evidence="7">
    <location>
        <begin position="181"/>
        <end position="223"/>
    </location>
</feature>
<evidence type="ECO:0000259" key="9">
    <source>
        <dbReference type="PROSITE" id="PS01186"/>
    </source>
</evidence>
<dbReference type="AlphaFoldDB" id="A0A8C4NDF4"/>
<sequence length="267" mass="29628">MSLSFFCFSNIRYLFVLHLVCVYCFNSPLSVDSCCVGHCMLLTYAPFLHVGSEPGAGSCNIQNGGCVHKCRQSRHGVHCSCHAGYHLTANGKDCQDVDECVEEGHCSQGCTNTAGSFECRCEQGYVLRPDKKGCKALGPEPVLLFANRIDIRRVLPYRSEYTLLLNNLENAIALDFHHKRALVFWSDVTLDRIAHATLNGNASTEIISTGLESPGGLGVDWIHEKLYWTDSGTSRLEVAELDGSRRKLLLWRNLEKPRAIALHPLEG</sequence>
<dbReference type="Proteomes" id="UP000694388">
    <property type="component" value="Unplaced"/>
</dbReference>
<keyword evidence="3" id="KW-0677">Repeat</keyword>
<dbReference type="InterPro" id="IPR000742">
    <property type="entry name" value="EGF"/>
</dbReference>
<keyword evidence="2 8" id="KW-0732">Signal</keyword>
<comment type="subcellular location">
    <subcellularLocation>
        <location evidence="6">Endomembrane system</location>
        <topology evidence="6">Single-pass type I membrane protein</topology>
    </subcellularLocation>
</comment>
<feature type="chain" id="PRO_5034830338" description="EGF-like domain-containing protein" evidence="8">
    <location>
        <begin position="25"/>
        <end position="267"/>
    </location>
</feature>
<dbReference type="InterPro" id="IPR051221">
    <property type="entry name" value="LDLR-related"/>
</dbReference>
<dbReference type="SUPFAM" id="SSF57184">
    <property type="entry name" value="Growth factor receptor domain"/>
    <property type="match status" value="1"/>
</dbReference>
<name>A0A8C4NDF4_EPTBU</name>
<dbReference type="PROSITE" id="PS51120">
    <property type="entry name" value="LDLRB"/>
    <property type="match status" value="2"/>
</dbReference>
<evidence type="ECO:0000256" key="8">
    <source>
        <dbReference type="SAM" id="SignalP"/>
    </source>
</evidence>
<dbReference type="Pfam" id="PF12662">
    <property type="entry name" value="cEGF"/>
    <property type="match status" value="1"/>
</dbReference>
<evidence type="ECO:0000256" key="6">
    <source>
        <dbReference type="ARBA" id="ARBA00046288"/>
    </source>
</evidence>
<evidence type="ECO:0000313" key="11">
    <source>
        <dbReference type="Proteomes" id="UP000694388"/>
    </source>
</evidence>
<dbReference type="GeneTree" id="ENSGT00940000158287"/>
<evidence type="ECO:0000256" key="7">
    <source>
        <dbReference type="PROSITE-ProRule" id="PRU00461"/>
    </source>
</evidence>
<dbReference type="FunFam" id="2.10.25.10:FF:000037">
    <property type="entry name" value="Signal peptide, CUB domain and EGF-like domain-containing 2"/>
    <property type="match status" value="1"/>
</dbReference>
<dbReference type="PANTHER" id="PTHR22722:SF15">
    <property type="entry name" value="LOW-DENSITY LIPOPROTEIN RECEPTOR-RELATED"/>
    <property type="match status" value="1"/>
</dbReference>
<dbReference type="InterPro" id="IPR018097">
    <property type="entry name" value="EGF_Ca-bd_CS"/>
</dbReference>
<dbReference type="InterPro" id="IPR001881">
    <property type="entry name" value="EGF-like_Ca-bd_dom"/>
</dbReference>
<keyword evidence="4" id="KW-1015">Disulfide bond</keyword>
<feature type="domain" description="EGF-like" evidence="9">
    <location>
        <begin position="119"/>
        <end position="134"/>
    </location>
</feature>
<evidence type="ECO:0000256" key="3">
    <source>
        <dbReference type="ARBA" id="ARBA00022737"/>
    </source>
</evidence>
<dbReference type="FunFam" id="2.10.25.10:FF:000240">
    <property type="entry name" value="Vitamin K-dependent protein S"/>
    <property type="match status" value="1"/>
</dbReference>
<dbReference type="PROSITE" id="PS01187">
    <property type="entry name" value="EGF_CA"/>
    <property type="match status" value="1"/>
</dbReference>
<dbReference type="Gene3D" id="2.10.25.10">
    <property type="entry name" value="Laminin"/>
    <property type="match status" value="2"/>
</dbReference>
<organism evidence="10 11">
    <name type="scientific">Eptatretus burgeri</name>
    <name type="common">Inshore hagfish</name>
    <dbReference type="NCBI Taxonomy" id="7764"/>
    <lineage>
        <taxon>Eukaryota</taxon>
        <taxon>Metazoa</taxon>
        <taxon>Chordata</taxon>
        <taxon>Craniata</taxon>
        <taxon>Vertebrata</taxon>
        <taxon>Cyclostomata</taxon>
        <taxon>Myxini</taxon>
        <taxon>Myxiniformes</taxon>
        <taxon>Myxinidae</taxon>
        <taxon>Eptatretinae</taxon>
        <taxon>Eptatretus</taxon>
    </lineage>
</organism>
<evidence type="ECO:0000256" key="2">
    <source>
        <dbReference type="ARBA" id="ARBA00022729"/>
    </source>
</evidence>
<accession>A0A8C4NDF4</accession>
<dbReference type="InterPro" id="IPR000033">
    <property type="entry name" value="LDLR_classB_rpt"/>
</dbReference>
<dbReference type="GO" id="GO:0005509">
    <property type="term" value="F:calcium ion binding"/>
    <property type="evidence" value="ECO:0007669"/>
    <property type="project" value="InterPro"/>
</dbReference>
<proteinExistence type="predicted"/>
<dbReference type="Pfam" id="PF00058">
    <property type="entry name" value="Ldl_recept_b"/>
    <property type="match status" value="1"/>
</dbReference>
<evidence type="ECO:0000256" key="1">
    <source>
        <dbReference type="ARBA" id="ARBA00022536"/>
    </source>
</evidence>
<dbReference type="InterPro" id="IPR011042">
    <property type="entry name" value="6-blade_b-propeller_TolB-like"/>
</dbReference>
<evidence type="ECO:0000256" key="5">
    <source>
        <dbReference type="ARBA" id="ARBA00023180"/>
    </source>
</evidence>
<dbReference type="GO" id="GO:0016324">
    <property type="term" value="C:apical plasma membrane"/>
    <property type="evidence" value="ECO:0007669"/>
    <property type="project" value="TreeGrafter"/>
</dbReference>
<dbReference type="PANTHER" id="PTHR22722">
    <property type="entry name" value="LOW-DENSITY LIPOPROTEIN RECEPTOR-RELATED PROTEIN 2-RELATED"/>
    <property type="match status" value="1"/>
</dbReference>
<dbReference type="PROSITE" id="PS01186">
    <property type="entry name" value="EGF_2"/>
    <property type="match status" value="1"/>
</dbReference>
<reference evidence="10" key="1">
    <citation type="submission" date="2025-08" db="UniProtKB">
        <authorList>
            <consortium name="Ensembl"/>
        </authorList>
    </citation>
    <scope>IDENTIFICATION</scope>
</reference>
<dbReference type="SMART" id="SM00179">
    <property type="entry name" value="EGF_CA"/>
    <property type="match status" value="1"/>
</dbReference>
<dbReference type="SMART" id="SM00181">
    <property type="entry name" value="EGF"/>
    <property type="match status" value="2"/>
</dbReference>
<dbReference type="GO" id="GO:0043235">
    <property type="term" value="C:receptor complex"/>
    <property type="evidence" value="ECO:0007669"/>
    <property type="project" value="TreeGrafter"/>
</dbReference>
<evidence type="ECO:0000313" key="10">
    <source>
        <dbReference type="Ensembl" id="ENSEBUP00000005247.1"/>
    </source>
</evidence>
<keyword evidence="5" id="KW-0325">Glycoprotein</keyword>
<dbReference type="Ensembl" id="ENSEBUT00000005685.1">
    <property type="protein sequence ID" value="ENSEBUP00000005247.1"/>
    <property type="gene ID" value="ENSEBUG00000003594.1"/>
</dbReference>
<evidence type="ECO:0000256" key="4">
    <source>
        <dbReference type="ARBA" id="ARBA00023157"/>
    </source>
</evidence>
<dbReference type="InterPro" id="IPR009030">
    <property type="entry name" value="Growth_fac_rcpt_cys_sf"/>
</dbReference>
<keyword evidence="11" id="KW-1185">Reference proteome</keyword>